<evidence type="ECO:0000256" key="4">
    <source>
        <dbReference type="ARBA" id="ARBA00022475"/>
    </source>
</evidence>
<keyword evidence="3 9" id="KW-0813">Transport</keyword>
<comment type="subcellular location">
    <subcellularLocation>
        <location evidence="1 9">Cell membrane</location>
        <topology evidence="1 9">Multi-pass membrane protein</topology>
    </subcellularLocation>
</comment>
<keyword evidence="7 9" id="KW-1133">Transmembrane helix</keyword>
<dbReference type="AlphaFoldDB" id="A0A087A5T3"/>
<dbReference type="GO" id="GO:0042956">
    <property type="term" value="P:maltodextrin transmembrane transport"/>
    <property type="evidence" value="ECO:0007669"/>
    <property type="project" value="TreeGrafter"/>
</dbReference>
<feature type="transmembrane region" description="Helical" evidence="9">
    <location>
        <begin position="431"/>
        <end position="453"/>
    </location>
</feature>
<comment type="function">
    <text evidence="10">Part of the ABC transporter complex MalEFGK involved in maltose/maltodextrin import. Probably responsible for the translocation of the substrate across the membrane.</text>
</comment>
<dbReference type="eggNOG" id="COG1175">
    <property type="taxonomic scope" value="Bacteria"/>
</dbReference>
<feature type="transmembrane region" description="Helical" evidence="9">
    <location>
        <begin position="111"/>
        <end position="134"/>
    </location>
</feature>
<dbReference type="InterPro" id="IPR035906">
    <property type="entry name" value="MetI-like_sf"/>
</dbReference>
<keyword evidence="5 10" id="KW-0762">Sugar transport</keyword>
<feature type="transmembrane region" description="Helical" evidence="9">
    <location>
        <begin position="319"/>
        <end position="344"/>
    </location>
</feature>
<dbReference type="SUPFAM" id="SSF160964">
    <property type="entry name" value="MalF N-terminal region-like"/>
    <property type="match status" value="1"/>
</dbReference>
<evidence type="ECO:0000313" key="12">
    <source>
        <dbReference type="EMBL" id="KFI54133.1"/>
    </source>
</evidence>
<keyword evidence="8 9" id="KW-0472">Membrane</keyword>
<dbReference type="PANTHER" id="PTHR47314">
    <property type="entry name" value="MALTOSE/MALTODEXTRIN TRANSPORT SYSTEM PERMEASE PROTEIN MALF"/>
    <property type="match status" value="1"/>
</dbReference>
<evidence type="ECO:0000256" key="5">
    <source>
        <dbReference type="ARBA" id="ARBA00022597"/>
    </source>
</evidence>
<dbReference type="Pfam" id="PF00528">
    <property type="entry name" value="BPD_transp_1"/>
    <property type="match status" value="1"/>
</dbReference>
<proteinExistence type="inferred from homology"/>
<dbReference type="EMBL" id="JGYS01000011">
    <property type="protein sequence ID" value="KFI54133.1"/>
    <property type="molecule type" value="Genomic_DNA"/>
</dbReference>
<dbReference type="SUPFAM" id="SSF161098">
    <property type="entry name" value="MetI-like"/>
    <property type="match status" value="1"/>
</dbReference>
<comment type="caution">
    <text evidence="12">The sequence shown here is derived from an EMBL/GenBank/DDBJ whole genome shotgun (WGS) entry which is preliminary data.</text>
</comment>
<name>A0A087A5T3_9BIFI</name>
<keyword evidence="6 9" id="KW-0812">Transmembrane</keyword>
<dbReference type="RefSeq" id="WP_043166072.1">
    <property type="nucleotide sequence ID" value="NZ_JDUV01000009.1"/>
</dbReference>
<evidence type="ECO:0000313" key="13">
    <source>
        <dbReference type="Proteomes" id="UP000029072"/>
    </source>
</evidence>
<dbReference type="GO" id="GO:0015423">
    <property type="term" value="F:ABC-type maltose transporter activity"/>
    <property type="evidence" value="ECO:0007669"/>
    <property type="project" value="TreeGrafter"/>
</dbReference>
<feature type="transmembrane region" description="Helical" evidence="9">
    <location>
        <begin position="231"/>
        <end position="254"/>
    </location>
</feature>
<dbReference type="STRING" id="1437609.BCAL_2353"/>
<dbReference type="Proteomes" id="UP000029072">
    <property type="component" value="Unassembled WGS sequence"/>
</dbReference>
<evidence type="ECO:0000256" key="6">
    <source>
        <dbReference type="ARBA" id="ARBA00022692"/>
    </source>
</evidence>
<reference evidence="12 13" key="1">
    <citation type="submission" date="2014-03" db="EMBL/GenBank/DDBJ databases">
        <title>Genomics of Bifidobacteria.</title>
        <authorList>
            <person name="Ventura M."/>
            <person name="Milani C."/>
            <person name="Lugli G.A."/>
        </authorList>
    </citation>
    <scope>NUCLEOTIDE SEQUENCE [LARGE SCALE GENOMIC DNA]</scope>
    <source>
        <strain evidence="12 13">DSM 23973</strain>
    </source>
</reference>
<protein>
    <recommendedName>
        <fullName evidence="10">Maltose/maltodextrin transport system permease protein</fullName>
    </recommendedName>
</protein>
<feature type="transmembrane region" description="Helical" evidence="9">
    <location>
        <begin position="365"/>
        <end position="383"/>
    </location>
</feature>
<keyword evidence="4 10" id="KW-1003">Cell membrane</keyword>
<evidence type="ECO:0000256" key="3">
    <source>
        <dbReference type="ARBA" id="ARBA00022448"/>
    </source>
</evidence>
<dbReference type="GO" id="GO:1990060">
    <property type="term" value="C:maltose transport complex"/>
    <property type="evidence" value="ECO:0007669"/>
    <property type="project" value="TreeGrafter"/>
</dbReference>
<accession>A0A087A5T3</accession>
<feature type="transmembrane region" description="Helical" evidence="9">
    <location>
        <begin position="61"/>
        <end position="83"/>
    </location>
</feature>
<evidence type="ECO:0000256" key="9">
    <source>
        <dbReference type="RuleBase" id="RU363032"/>
    </source>
</evidence>
<evidence type="ECO:0000259" key="11">
    <source>
        <dbReference type="PROSITE" id="PS50928"/>
    </source>
</evidence>
<dbReference type="CDD" id="cd06261">
    <property type="entry name" value="TM_PBP2"/>
    <property type="match status" value="1"/>
</dbReference>
<feature type="transmembrane region" description="Helical" evidence="9">
    <location>
        <begin position="266"/>
        <end position="287"/>
    </location>
</feature>
<evidence type="ECO:0000256" key="10">
    <source>
        <dbReference type="RuleBase" id="RU367050"/>
    </source>
</evidence>
<feature type="transmembrane region" description="Helical" evidence="9">
    <location>
        <begin position="168"/>
        <end position="195"/>
    </location>
</feature>
<gene>
    <name evidence="12" type="ORF">BCAL_2353</name>
</gene>
<feature type="domain" description="ABC transmembrane type-1" evidence="11">
    <location>
        <begin position="232"/>
        <end position="452"/>
    </location>
</feature>
<dbReference type="InterPro" id="IPR000515">
    <property type="entry name" value="MetI-like"/>
</dbReference>
<dbReference type="OrthoDB" id="3810889at2"/>
<evidence type="ECO:0000256" key="1">
    <source>
        <dbReference type="ARBA" id="ARBA00004651"/>
    </source>
</evidence>
<dbReference type="PROSITE" id="PS50928">
    <property type="entry name" value="ABC_TM1"/>
    <property type="match status" value="1"/>
</dbReference>
<dbReference type="Gene3D" id="1.10.3720.10">
    <property type="entry name" value="MetI-like"/>
    <property type="match status" value="1"/>
</dbReference>
<evidence type="ECO:0000256" key="2">
    <source>
        <dbReference type="ARBA" id="ARBA00009047"/>
    </source>
</evidence>
<evidence type="ECO:0000256" key="8">
    <source>
        <dbReference type="ARBA" id="ARBA00023136"/>
    </source>
</evidence>
<dbReference type="PANTHER" id="PTHR47314:SF1">
    <property type="entry name" value="MALTOSE_MALTODEXTRIN TRANSPORT SYSTEM PERMEASE PROTEIN MALF"/>
    <property type="match status" value="1"/>
</dbReference>
<comment type="similarity">
    <text evidence="2 10">Belongs to the binding-protein-dependent transport system permease family. MalFG subfamily.</text>
</comment>
<evidence type="ECO:0000256" key="7">
    <source>
        <dbReference type="ARBA" id="ARBA00022989"/>
    </source>
</evidence>
<organism evidence="12 13">
    <name type="scientific">Bifidobacterium callitrichos DSM 23973</name>
    <dbReference type="NCBI Taxonomy" id="1437609"/>
    <lineage>
        <taxon>Bacteria</taxon>
        <taxon>Bacillati</taxon>
        <taxon>Actinomycetota</taxon>
        <taxon>Actinomycetes</taxon>
        <taxon>Bifidobacteriales</taxon>
        <taxon>Bifidobacteriaceae</taxon>
        <taxon>Bifidobacterium</taxon>
    </lineage>
</organism>
<sequence length="466" mass="51721">MEATVSPTKSGKRARRRPADYIPPSRYTIRGAAGQGDALTRLSFLVLGAGNIARRQIAKGVLFLAVEIAYIAYMAVSGVPALANLVTLGSRTQTKQKIDGYWYYDPGDNSVLLMVYGIAAVFITVLFVVFWSYAVRSAYKAQLLAAETGSAPTFGDDLRNITDRNGQVAFMALPVAGILVFTVLPTLIMMCIAFTNYDSDHVLLFDWVGFKNFGQLFSATGEVNATQFTSVLIWTLVWAFFATFLNFFLGLFLAMVINRKTTRFKGFWRAVFSLSIAVPQFVSLLVINQMLQPEGAINRLLIEWGWIDQALPFFTDTTWARVTVIVVNLWIGIPFTIMQITGILQNIPAEQYEAARLDGANWWQAFTQITMPYLVFVLTPYLITTFTGNVNNFNVIYLLSGGNPTPVGDTAGKTDLLITWLYKLTVDRGDYNLGAVIGIFTFITLAVVSLITYRSSASYKDEGGFR</sequence>